<evidence type="ECO:0000256" key="3">
    <source>
        <dbReference type="ARBA" id="ARBA00009759"/>
    </source>
</evidence>
<dbReference type="PANTHER" id="PTHR20854:SF4">
    <property type="entry name" value="INOSITOL-1-MONOPHOSPHATASE-RELATED"/>
    <property type="match status" value="1"/>
</dbReference>
<feature type="binding site" evidence="12">
    <location>
        <position position="97"/>
    </location>
    <ligand>
        <name>Mg(2+)</name>
        <dbReference type="ChEBI" id="CHEBI:18420"/>
        <label>1</label>
        <note>catalytic</note>
    </ligand>
</feature>
<evidence type="ECO:0000256" key="7">
    <source>
        <dbReference type="ARBA" id="ARBA00022801"/>
    </source>
</evidence>
<evidence type="ECO:0000256" key="10">
    <source>
        <dbReference type="ARBA" id="ARBA00049158"/>
    </source>
</evidence>
<evidence type="ECO:0000256" key="11">
    <source>
        <dbReference type="NCBIfam" id="TIGR02067"/>
    </source>
</evidence>
<dbReference type="Gene3D" id="3.30.540.10">
    <property type="entry name" value="Fructose-1,6-Bisphosphatase, subunit A, domain 1"/>
    <property type="match status" value="1"/>
</dbReference>
<keyword evidence="5" id="KW-0028">Amino-acid biosynthesis</keyword>
<feature type="binding site" evidence="12">
    <location>
        <position position="224"/>
    </location>
    <ligand>
        <name>Mg(2+)</name>
        <dbReference type="ChEBI" id="CHEBI:18420"/>
        <label>1</label>
        <note>catalytic</note>
    </ligand>
</feature>
<evidence type="ECO:0000256" key="2">
    <source>
        <dbReference type="ARBA" id="ARBA00004970"/>
    </source>
</evidence>
<evidence type="ECO:0000256" key="8">
    <source>
        <dbReference type="ARBA" id="ARBA00022842"/>
    </source>
</evidence>
<keyword evidence="6 12" id="KW-0479">Metal-binding</keyword>
<dbReference type="Gene3D" id="3.40.190.80">
    <property type="match status" value="1"/>
</dbReference>
<comment type="similarity">
    <text evidence="3">Belongs to the inositol monophosphatase superfamily.</text>
</comment>
<evidence type="ECO:0000256" key="1">
    <source>
        <dbReference type="ARBA" id="ARBA00001946"/>
    </source>
</evidence>
<comment type="pathway">
    <text evidence="2">Amino-acid biosynthesis; L-histidine biosynthesis; L-histidine from 5-phospho-alpha-D-ribose 1-diphosphate: step 8/9.</text>
</comment>
<dbReference type="AlphaFoldDB" id="A0A316GKK1"/>
<evidence type="ECO:0000313" key="14">
    <source>
        <dbReference type="Proteomes" id="UP000245708"/>
    </source>
</evidence>
<dbReference type="InterPro" id="IPR011809">
    <property type="entry name" value="His_9_proposed"/>
</dbReference>
<feature type="binding site" evidence="12">
    <location>
        <position position="100"/>
    </location>
    <ligand>
        <name>Mg(2+)</name>
        <dbReference type="ChEBI" id="CHEBI:18420"/>
        <label>1</label>
        <note>catalytic</note>
    </ligand>
</feature>
<keyword evidence="7" id="KW-0378">Hydrolase</keyword>
<dbReference type="InterPro" id="IPR000760">
    <property type="entry name" value="Inositol_monophosphatase-like"/>
</dbReference>
<comment type="catalytic activity">
    <reaction evidence="10">
        <text>L-histidinol phosphate + H2O = L-histidinol + phosphate</text>
        <dbReference type="Rhea" id="RHEA:14465"/>
        <dbReference type="ChEBI" id="CHEBI:15377"/>
        <dbReference type="ChEBI" id="CHEBI:43474"/>
        <dbReference type="ChEBI" id="CHEBI:57699"/>
        <dbReference type="ChEBI" id="CHEBI:57980"/>
        <dbReference type="EC" id="3.1.3.15"/>
    </reaction>
</comment>
<name>A0A316GKK1_9RHOB</name>
<evidence type="ECO:0000256" key="12">
    <source>
        <dbReference type="PIRSR" id="PIRSR600760-2"/>
    </source>
</evidence>
<dbReference type="OrthoDB" id="9785695at2"/>
<dbReference type="NCBIfam" id="TIGR02067">
    <property type="entry name" value="his_9_HisN"/>
    <property type="match status" value="1"/>
</dbReference>
<dbReference type="GO" id="GO:0008934">
    <property type="term" value="F:inositol monophosphate 1-phosphatase activity"/>
    <property type="evidence" value="ECO:0007669"/>
    <property type="project" value="TreeGrafter"/>
</dbReference>
<dbReference type="InterPro" id="IPR020550">
    <property type="entry name" value="Inositol_monophosphatase_CS"/>
</dbReference>
<evidence type="ECO:0000256" key="9">
    <source>
        <dbReference type="ARBA" id="ARBA00023102"/>
    </source>
</evidence>
<dbReference type="SUPFAM" id="SSF56655">
    <property type="entry name" value="Carbohydrate phosphatase"/>
    <property type="match status" value="1"/>
</dbReference>
<dbReference type="GO" id="GO:0004401">
    <property type="term" value="F:histidinol-phosphatase activity"/>
    <property type="evidence" value="ECO:0007669"/>
    <property type="project" value="UniProtKB-UniRule"/>
</dbReference>
<dbReference type="PRINTS" id="PR00377">
    <property type="entry name" value="IMPHPHTASES"/>
</dbReference>
<dbReference type="EMBL" id="QGGW01000003">
    <property type="protein sequence ID" value="PWK61166.1"/>
    <property type="molecule type" value="Genomic_DNA"/>
</dbReference>
<evidence type="ECO:0000256" key="6">
    <source>
        <dbReference type="ARBA" id="ARBA00022723"/>
    </source>
</evidence>
<protein>
    <recommendedName>
        <fullName evidence="4 11">Histidinol-phosphatase</fullName>
        <ecNumber evidence="4 11">3.1.3.15</ecNumber>
    </recommendedName>
</protein>
<evidence type="ECO:0000256" key="5">
    <source>
        <dbReference type="ARBA" id="ARBA00022605"/>
    </source>
</evidence>
<dbReference type="Proteomes" id="UP000245708">
    <property type="component" value="Unassembled WGS sequence"/>
</dbReference>
<keyword evidence="9" id="KW-0368">Histidine biosynthesis</keyword>
<evidence type="ECO:0000256" key="4">
    <source>
        <dbReference type="ARBA" id="ARBA00013085"/>
    </source>
</evidence>
<organism evidence="13 14">
    <name type="scientific">Roseicyclus mahoneyensis</name>
    <dbReference type="NCBI Taxonomy" id="164332"/>
    <lineage>
        <taxon>Bacteria</taxon>
        <taxon>Pseudomonadati</taxon>
        <taxon>Pseudomonadota</taxon>
        <taxon>Alphaproteobacteria</taxon>
        <taxon>Rhodobacterales</taxon>
        <taxon>Roseobacteraceae</taxon>
        <taxon>Roseicyclus</taxon>
    </lineage>
</organism>
<dbReference type="PANTHER" id="PTHR20854">
    <property type="entry name" value="INOSITOL MONOPHOSPHATASE"/>
    <property type="match status" value="1"/>
</dbReference>
<evidence type="ECO:0000313" key="13">
    <source>
        <dbReference type="EMBL" id="PWK61166.1"/>
    </source>
</evidence>
<dbReference type="RefSeq" id="WP_109667411.1">
    <property type="nucleotide sequence ID" value="NZ_QGGW01000003.1"/>
</dbReference>
<sequence>MRDPLSGGSADLPADALVACAHAMADAARSVILPFFRSASLVTDDKGVGRFDPVTEADRASEAAMRAVLAHLRPDDAILGEEEGAKPGTTGLTWVIDPIDGTRAFMSGTPTWGVLIALCDATGPIYGLIDQPHIGERFEGGFGRAQVAGPRATVALSTRGTAQLTDATLFSTFPEVGTAPERAGFEAVRDRVRLTRYGMDCYAYALVAAGQVDLVIEAGLAAYDICAPIAVIEAAGGIVTDWRGGPVHAGGRALAAANAQIHAAALSVLKHVPDA</sequence>
<dbReference type="EC" id="3.1.3.15" evidence="4 11"/>
<reference evidence="13 14" key="1">
    <citation type="submission" date="2018-05" db="EMBL/GenBank/DDBJ databases">
        <title>Genomic Encyclopedia of Type Strains, Phase IV (KMG-IV): sequencing the most valuable type-strain genomes for metagenomic binning, comparative biology and taxonomic classification.</title>
        <authorList>
            <person name="Goeker M."/>
        </authorList>
    </citation>
    <scope>NUCLEOTIDE SEQUENCE [LARGE SCALE GENOMIC DNA]</scope>
    <source>
        <strain evidence="13 14">DSM 16097</strain>
    </source>
</reference>
<dbReference type="GO" id="GO:0046872">
    <property type="term" value="F:metal ion binding"/>
    <property type="evidence" value="ECO:0007669"/>
    <property type="project" value="UniProtKB-KW"/>
</dbReference>
<gene>
    <name evidence="13" type="ORF">C7455_103368</name>
</gene>
<comment type="cofactor">
    <cofactor evidence="1 12">
        <name>Mg(2+)</name>
        <dbReference type="ChEBI" id="CHEBI:18420"/>
    </cofactor>
</comment>
<feature type="binding site" evidence="12">
    <location>
        <position position="99"/>
    </location>
    <ligand>
        <name>Mg(2+)</name>
        <dbReference type="ChEBI" id="CHEBI:18420"/>
        <label>1</label>
        <note>catalytic</note>
    </ligand>
</feature>
<dbReference type="GO" id="GO:0000105">
    <property type="term" value="P:L-histidine biosynthetic process"/>
    <property type="evidence" value="ECO:0007669"/>
    <property type="project" value="UniProtKB-UniRule"/>
</dbReference>
<dbReference type="PROSITE" id="PS00629">
    <property type="entry name" value="IMP_1"/>
    <property type="match status" value="1"/>
</dbReference>
<dbReference type="Pfam" id="PF00459">
    <property type="entry name" value="Inositol_P"/>
    <property type="match status" value="1"/>
</dbReference>
<keyword evidence="8 12" id="KW-0460">Magnesium</keyword>
<accession>A0A316GKK1</accession>
<dbReference type="GO" id="GO:0007165">
    <property type="term" value="P:signal transduction"/>
    <property type="evidence" value="ECO:0007669"/>
    <property type="project" value="TreeGrafter"/>
</dbReference>
<dbReference type="CDD" id="cd01641">
    <property type="entry name" value="Bacterial_IMPase_like_1"/>
    <property type="match status" value="1"/>
</dbReference>
<feature type="binding site" evidence="12">
    <location>
        <position position="81"/>
    </location>
    <ligand>
        <name>Mg(2+)</name>
        <dbReference type="ChEBI" id="CHEBI:18420"/>
        <label>1</label>
        <note>catalytic</note>
    </ligand>
</feature>
<dbReference type="PROSITE" id="PS00630">
    <property type="entry name" value="IMP_2"/>
    <property type="match status" value="1"/>
</dbReference>
<dbReference type="GO" id="GO:0006020">
    <property type="term" value="P:inositol metabolic process"/>
    <property type="evidence" value="ECO:0007669"/>
    <property type="project" value="TreeGrafter"/>
</dbReference>
<dbReference type="GO" id="GO:0046854">
    <property type="term" value="P:phosphatidylinositol phosphate biosynthetic process"/>
    <property type="evidence" value="ECO:0007669"/>
    <property type="project" value="InterPro"/>
</dbReference>
<proteinExistence type="inferred from homology"/>
<dbReference type="UniPathway" id="UPA00031">
    <property type="reaction ID" value="UER00013"/>
</dbReference>
<dbReference type="InterPro" id="IPR020583">
    <property type="entry name" value="Inositol_monoP_metal-BS"/>
</dbReference>
<keyword evidence="14" id="KW-1185">Reference proteome</keyword>
<comment type="caution">
    <text evidence="13">The sequence shown here is derived from an EMBL/GenBank/DDBJ whole genome shotgun (WGS) entry which is preliminary data.</text>
</comment>